<keyword evidence="2" id="KW-1185">Reference proteome</keyword>
<proteinExistence type="predicted"/>
<evidence type="ECO:0000313" key="1">
    <source>
        <dbReference type="EMBL" id="GGU73119.1"/>
    </source>
</evidence>
<evidence type="ECO:0008006" key="3">
    <source>
        <dbReference type="Google" id="ProtNLM"/>
    </source>
</evidence>
<dbReference type="Proteomes" id="UP000654471">
    <property type="component" value="Unassembled WGS sequence"/>
</dbReference>
<reference evidence="2" key="1">
    <citation type="journal article" date="2019" name="Int. J. Syst. Evol. Microbiol.">
        <title>The Global Catalogue of Microorganisms (GCM) 10K type strain sequencing project: providing services to taxonomists for standard genome sequencing and annotation.</title>
        <authorList>
            <consortium name="The Broad Institute Genomics Platform"/>
            <consortium name="The Broad Institute Genome Sequencing Center for Infectious Disease"/>
            <person name="Wu L."/>
            <person name="Ma J."/>
        </authorList>
    </citation>
    <scope>NUCLEOTIDE SEQUENCE [LARGE SCALE GENOMIC DNA]</scope>
    <source>
        <strain evidence="2">JCM 3399</strain>
    </source>
</reference>
<accession>A0ABQ2V7Q3</accession>
<sequence>MTGTTQIPDAREDDLARLLAAMPGLASLARTVVGLRPRRGEPGIRDSHVGGPMLWPVDEPWPHCADADHGSGRSTPMVSVAQLYATDVPEIAFPEDTDLVQIVWCPDTHGLPEPQFTGKHCQVFWRRSGDIVHGPGVQPDPWEHWDAEWDEVPRPCTVHPEPVVEYPWREELPAGLRMQLENSEELDDRYRQESLTGGWKVGGSKSWASSDMPESLDCPECRAPLVLLLQVDSYEDLPLVSENPHTYLCTVTGRHLVWGTEECTLAREATGFRVDDVADAGIYVCSADPRHRALYFTQ</sequence>
<dbReference type="InterPro" id="IPR035948">
    <property type="entry name" value="YwqG-like_sf"/>
</dbReference>
<protein>
    <recommendedName>
        <fullName evidence="3">DUF1963 domain-containing protein</fullName>
    </recommendedName>
</protein>
<dbReference type="SUPFAM" id="SSF103032">
    <property type="entry name" value="Hypothetical protein YwqG"/>
    <property type="match status" value="1"/>
</dbReference>
<organism evidence="1 2">
    <name type="scientific">Streptomyces albospinus</name>
    <dbReference type="NCBI Taxonomy" id="285515"/>
    <lineage>
        <taxon>Bacteria</taxon>
        <taxon>Bacillati</taxon>
        <taxon>Actinomycetota</taxon>
        <taxon>Actinomycetes</taxon>
        <taxon>Kitasatosporales</taxon>
        <taxon>Streptomycetaceae</taxon>
        <taxon>Streptomyces</taxon>
    </lineage>
</organism>
<gene>
    <name evidence="1" type="ORF">GCM10010211_43720</name>
</gene>
<comment type="caution">
    <text evidence="1">The sequence shown here is derived from an EMBL/GenBank/DDBJ whole genome shotgun (WGS) entry which is preliminary data.</text>
</comment>
<dbReference type="EMBL" id="BMRP01000015">
    <property type="protein sequence ID" value="GGU73119.1"/>
    <property type="molecule type" value="Genomic_DNA"/>
</dbReference>
<evidence type="ECO:0000313" key="2">
    <source>
        <dbReference type="Proteomes" id="UP000654471"/>
    </source>
</evidence>
<dbReference type="Gene3D" id="2.30.320.10">
    <property type="entry name" value="YwqG-like"/>
    <property type="match status" value="1"/>
</dbReference>
<dbReference type="RefSeq" id="WP_189302477.1">
    <property type="nucleotide sequence ID" value="NZ_BMRP01000015.1"/>
</dbReference>
<name>A0ABQ2V7Q3_9ACTN</name>